<dbReference type="Gene3D" id="3.30.365.10">
    <property type="entry name" value="Aldehyde oxidase/xanthine dehydrogenase, molybdopterin binding domain"/>
    <property type="match status" value="1"/>
</dbReference>
<feature type="domain" description="Aldehyde oxidase/xanthine dehydrogenase first molybdopterin binding" evidence="2">
    <location>
        <begin position="2"/>
        <end position="64"/>
    </location>
</feature>
<sequence>MARQNIAADLGLPSAKVTVHVVQAGGSFGRRLFFDAALEAARISKACRRPVKLMWTRVDDTRHGRMRPRPTTGSGPPTSWARCSASSTASPPRRPTSGTGSAR</sequence>
<evidence type="ECO:0000259" key="2">
    <source>
        <dbReference type="Pfam" id="PF02738"/>
    </source>
</evidence>
<dbReference type="InterPro" id="IPR037165">
    <property type="entry name" value="AldOxase/xan_DH_Mopterin-bd_sf"/>
</dbReference>
<protein>
    <submittedName>
        <fullName evidence="3">Molybdopterin cofactor-binding domain-containing protein</fullName>
    </submittedName>
</protein>
<gene>
    <name evidence="3" type="ORF">WKI68_40390</name>
</gene>
<evidence type="ECO:0000313" key="4">
    <source>
        <dbReference type="Proteomes" id="UP001382904"/>
    </source>
</evidence>
<dbReference type="SUPFAM" id="SSF56003">
    <property type="entry name" value="Molybdenum cofactor-binding domain"/>
    <property type="match status" value="1"/>
</dbReference>
<feature type="region of interest" description="Disordered" evidence="1">
    <location>
        <begin position="59"/>
        <end position="103"/>
    </location>
</feature>
<comment type="caution">
    <text evidence="3">The sequence shown here is derived from an EMBL/GenBank/DDBJ whole genome shotgun (WGS) entry which is preliminary data.</text>
</comment>
<dbReference type="InterPro" id="IPR052516">
    <property type="entry name" value="N-heterocyclic_Hydroxylase"/>
</dbReference>
<dbReference type="PANTHER" id="PTHR47495:SF2">
    <property type="entry name" value="ALDEHYDE DEHYDROGENASE"/>
    <property type="match status" value="1"/>
</dbReference>
<feature type="compositionally biased region" description="Low complexity" evidence="1">
    <location>
        <begin position="69"/>
        <end position="103"/>
    </location>
</feature>
<accession>A0ABU8UDS0</accession>
<dbReference type="PANTHER" id="PTHR47495">
    <property type="entry name" value="ALDEHYDE DEHYDROGENASE"/>
    <property type="match status" value="1"/>
</dbReference>
<dbReference type="InterPro" id="IPR008274">
    <property type="entry name" value="AldOxase/xan_DH_MoCoBD1"/>
</dbReference>
<dbReference type="Pfam" id="PF02738">
    <property type="entry name" value="MoCoBD_1"/>
    <property type="match status" value="1"/>
</dbReference>
<evidence type="ECO:0000313" key="3">
    <source>
        <dbReference type="EMBL" id="MEJ8645785.1"/>
    </source>
</evidence>
<name>A0ABU8UDS0_9ACTN</name>
<proteinExistence type="predicted"/>
<dbReference type="Proteomes" id="UP001382904">
    <property type="component" value="Unassembled WGS sequence"/>
</dbReference>
<organism evidence="3 4">
    <name type="scientific">Streptomyces caledonius</name>
    <dbReference type="NCBI Taxonomy" id="3134107"/>
    <lineage>
        <taxon>Bacteria</taxon>
        <taxon>Bacillati</taxon>
        <taxon>Actinomycetota</taxon>
        <taxon>Actinomycetes</taxon>
        <taxon>Kitasatosporales</taxon>
        <taxon>Streptomycetaceae</taxon>
        <taxon>Streptomyces</taxon>
    </lineage>
</organism>
<keyword evidence="4" id="KW-1185">Reference proteome</keyword>
<evidence type="ECO:0000256" key="1">
    <source>
        <dbReference type="SAM" id="MobiDB-lite"/>
    </source>
</evidence>
<reference evidence="3 4" key="1">
    <citation type="submission" date="2024-03" db="EMBL/GenBank/DDBJ databases">
        <title>Novel Streptomyces species of biotechnological and ecological value are a feature of Machair soil.</title>
        <authorList>
            <person name="Prole J.R."/>
            <person name="Goodfellow M."/>
            <person name="Allenby N."/>
            <person name="Ward A.C."/>
        </authorList>
    </citation>
    <scope>NUCLEOTIDE SEQUENCE [LARGE SCALE GENOMIC DNA]</scope>
    <source>
        <strain evidence="3 4">MS1.HAVA.3</strain>
    </source>
</reference>
<dbReference type="EMBL" id="JBBKAM010000004">
    <property type="protein sequence ID" value="MEJ8645785.1"/>
    <property type="molecule type" value="Genomic_DNA"/>
</dbReference>